<name>A0A1X0P0H1_9TRYP</name>
<comment type="caution">
    <text evidence="2">The sequence shown here is derived from an EMBL/GenBank/DDBJ whole genome shotgun (WGS) entry which is preliminary data.</text>
</comment>
<protein>
    <submittedName>
        <fullName evidence="2">Uncharacterized protein</fullName>
    </submittedName>
</protein>
<organism evidence="2 3">
    <name type="scientific">Trypanosoma theileri</name>
    <dbReference type="NCBI Taxonomy" id="67003"/>
    <lineage>
        <taxon>Eukaryota</taxon>
        <taxon>Discoba</taxon>
        <taxon>Euglenozoa</taxon>
        <taxon>Kinetoplastea</taxon>
        <taxon>Metakinetoplastina</taxon>
        <taxon>Trypanosomatida</taxon>
        <taxon>Trypanosomatidae</taxon>
        <taxon>Trypanosoma</taxon>
    </lineage>
</organism>
<dbReference type="EMBL" id="NBCO01000010">
    <property type="protein sequence ID" value="ORC89999.1"/>
    <property type="molecule type" value="Genomic_DNA"/>
</dbReference>
<reference evidence="2 3" key="1">
    <citation type="submission" date="2017-03" db="EMBL/GenBank/DDBJ databases">
        <title>An alternative strategy for trypanosome survival in the mammalian bloodstream revealed through genome and transcriptome analysis of the ubiquitous bovine parasite Trypanosoma (Megatrypanum) theileri.</title>
        <authorList>
            <person name="Kelly S."/>
            <person name="Ivens A."/>
            <person name="Mott A."/>
            <person name="O'Neill E."/>
            <person name="Emms D."/>
            <person name="Macleod O."/>
            <person name="Voorheis P."/>
            <person name="Matthews J."/>
            <person name="Matthews K."/>
            <person name="Carrington M."/>
        </authorList>
    </citation>
    <scope>NUCLEOTIDE SEQUENCE [LARGE SCALE GENOMIC DNA]</scope>
    <source>
        <strain evidence="2">Edinburgh</strain>
    </source>
</reference>
<dbReference type="RefSeq" id="XP_028884065.1">
    <property type="nucleotide sequence ID" value="XM_029024758.1"/>
</dbReference>
<sequence>MGHTRAEAPTPRRWRKKSGRGYGVPGSSAVVSDLRTNEACGRLTSQIGRDMLHSAKHGRTQHPRKRTHFVPRGVPGAPLPAPPAPGVNFQFCECRAFPAPVLYWVSSRWY</sequence>
<dbReference type="Proteomes" id="UP000192257">
    <property type="component" value="Unassembled WGS sequence"/>
</dbReference>
<keyword evidence="3" id="KW-1185">Reference proteome</keyword>
<dbReference type="VEuPathDB" id="TriTrypDB:TM35_000102670"/>
<accession>A0A1X0P0H1</accession>
<evidence type="ECO:0000313" key="3">
    <source>
        <dbReference type="Proteomes" id="UP000192257"/>
    </source>
</evidence>
<feature type="compositionally biased region" description="Basic residues" evidence="1">
    <location>
        <begin position="54"/>
        <end position="69"/>
    </location>
</feature>
<evidence type="ECO:0000256" key="1">
    <source>
        <dbReference type="SAM" id="MobiDB-lite"/>
    </source>
</evidence>
<dbReference type="GeneID" id="39984538"/>
<dbReference type="AlphaFoldDB" id="A0A1X0P0H1"/>
<gene>
    <name evidence="2" type="ORF">TM35_000102670</name>
</gene>
<feature type="region of interest" description="Disordered" evidence="1">
    <location>
        <begin position="1"/>
        <end position="28"/>
    </location>
</feature>
<evidence type="ECO:0000313" key="2">
    <source>
        <dbReference type="EMBL" id="ORC89999.1"/>
    </source>
</evidence>
<proteinExistence type="predicted"/>
<dbReference type="OrthoDB" id="10505714at2759"/>
<feature type="region of interest" description="Disordered" evidence="1">
    <location>
        <begin position="54"/>
        <end position="77"/>
    </location>
</feature>